<dbReference type="AlphaFoldDB" id="A0A1J6HZK2"/>
<keyword evidence="3" id="KW-0238">DNA-binding</keyword>
<dbReference type="OrthoDB" id="9804958at2"/>
<name>A0A1J6HZK2_9HYPH</name>
<dbReference type="InterPro" id="IPR036388">
    <property type="entry name" value="WH-like_DNA-bd_sf"/>
</dbReference>
<comment type="caution">
    <text evidence="6">The sequence shown here is derived from an EMBL/GenBank/DDBJ whole genome shotgun (WGS) entry which is preliminary data.</text>
</comment>
<dbReference type="InterPro" id="IPR058163">
    <property type="entry name" value="LysR-type_TF_proteobact-type"/>
</dbReference>
<proteinExistence type="inferred from homology"/>
<keyword evidence="2" id="KW-0805">Transcription regulation</keyword>
<evidence type="ECO:0000256" key="2">
    <source>
        <dbReference type="ARBA" id="ARBA00023015"/>
    </source>
</evidence>
<feature type="domain" description="HTH lysR-type" evidence="5">
    <location>
        <begin position="9"/>
        <end position="66"/>
    </location>
</feature>
<dbReference type="EMBL" id="MOEC01000020">
    <property type="protein sequence ID" value="OIS92066.1"/>
    <property type="molecule type" value="Genomic_DNA"/>
</dbReference>
<organism evidence="6 7">
    <name type="scientific">Brucella cytisi</name>
    <dbReference type="NCBI Taxonomy" id="407152"/>
    <lineage>
        <taxon>Bacteria</taxon>
        <taxon>Pseudomonadati</taxon>
        <taxon>Pseudomonadota</taxon>
        <taxon>Alphaproteobacteria</taxon>
        <taxon>Hyphomicrobiales</taxon>
        <taxon>Brucellaceae</taxon>
        <taxon>Brucella/Ochrobactrum group</taxon>
        <taxon>Brucella</taxon>
    </lineage>
</organism>
<dbReference type="Gene3D" id="3.40.190.10">
    <property type="entry name" value="Periplasmic binding protein-like II"/>
    <property type="match status" value="2"/>
</dbReference>
<dbReference type="PANTHER" id="PTHR30537:SF74">
    <property type="entry name" value="HTH-TYPE TRANSCRIPTIONAL REGULATOR TRPI"/>
    <property type="match status" value="1"/>
</dbReference>
<dbReference type="SUPFAM" id="SSF53850">
    <property type="entry name" value="Periplasmic binding protein-like II"/>
    <property type="match status" value="1"/>
</dbReference>
<dbReference type="GO" id="GO:0006351">
    <property type="term" value="P:DNA-templated transcription"/>
    <property type="evidence" value="ECO:0007669"/>
    <property type="project" value="TreeGrafter"/>
</dbReference>
<dbReference type="InterPro" id="IPR005119">
    <property type="entry name" value="LysR_subst-bd"/>
</dbReference>
<evidence type="ECO:0000256" key="4">
    <source>
        <dbReference type="ARBA" id="ARBA00023163"/>
    </source>
</evidence>
<evidence type="ECO:0000256" key="3">
    <source>
        <dbReference type="ARBA" id="ARBA00023125"/>
    </source>
</evidence>
<dbReference type="InterPro" id="IPR036390">
    <property type="entry name" value="WH_DNA-bd_sf"/>
</dbReference>
<dbReference type="Proteomes" id="UP000182985">
    <property type="component" value="Unassembled WGS sequence"/>
</dbReference>
<dbReference type="PROSITE" id="PS50931">
    <property type="entry name" value="HTH_LYSR"/>
    <property type="match status" value="1"/>
</dbReference>
<dbReference type="PANTHER" id="PTHR30537">
    <property type="entry name" value="HTH-TYPE TRANSCRIPTIONAL REGULATOR"/>
    <property type="match status" value="1"/>
</dbReference>
<dbReference type="Gene3D" id="1.10.10.10">
    <property type="entry name" value="Winged helix-like DNA-binding domain superfamily/Winged helix DNA-binding domain"/>
    <property type="match status" value="1"/>
</dbReference>
<sequence length="309" mass="34806">MSHIRRLLPSLNALVAFEAAVRCGTFANAARELGVTSPAVSRTIGRLELHIGMQLFKRTPTGAELTEHGGELFAEVSKSFSNIERVLSGLTQNTQTKRRTVRISVSGAFATHWFMPRMNEFQELFPDVDIQWQLIIGPLDCPVNDADIAMRFDPKEDDRHRIYPLMPELLLPVRSPAFDFNSIPSQAGLNQVITLSGSQFRWADLYSVDALKEIARELQFSDYNVVVQAALMGQGNAIGWLSVVSTLLANGSLVPSHPVVISTGRRCDLVTSKKPDEWFIRDICEWVVDEYRRDVREINKVYEGLIREF</sequence>
<evidence type="ECO:0000256" key="1">
    <source>
        <dbReference type="ARBA" id="ARBA00009437"/>
    </source>
</evidence>
<gene>
    <name evidence="6" type="ORF">BLA27_18340</name>
</gene>
<dbReference type="SUPFAM" id="SSF46785">
    <property type="entry name" value="Winged helix' DNA-binding domain"/>
    <property type="match status" value="1"/>
</dbReference>
<protein>
    <recommendedName>
        <fullName evidence="5">HTH lysR-type domain-containing protein</fullName>
    </recommendedName>
</protein>
<keyword evidence="7" id="KW-1185">Reference proteome</keyword>
<dbReference type="Pfam" id="PF03466">
    <property type="entry name" value="LysR_substrate"/>
    <property type="match status" value="1"/>
</dbReference>
<reference evidence="6 7" key="1">
    <citation type="submission" date="2016-10" db="EMBL/GenBank/DDBJ databases">
        <title>The Draft Genome Sequence of the Potato Rhizosphere Bacteria Ochrobactrum sp. IPA7.2.</title>
        <authorList>
            <person name="Gogoleva N.E."/>
            <person name="Khlopko Y.A."/>
            <person name="Burygin G.L."/>
            <person name="Plotnikov A.O."/>
        </authorList>
    </citation>
    <scope>NUCLEOTIDE SEQUENCE [LARGE SCALE GENOMIC DNA]</scope>
    <source>
        <strain evidence="6 7">IPA7.2</strain>
    </source>
</reference>
<dbReference type="Pfam" id="PF00126">
    <property type="entry name" value="HTH_1"/>
    <property type="match status" value="1"/>
</dbReference>
<dbReference type="GO" id="GO:0003700">
    <property type="term" value="F:DNA-binding transcription factor activity"/>
    <property type="evidence" value="ECO:0007669"/>
    <property type="project" value="InterPro"/>
</dbReference>
<dbReference type="PRINTS" id="PR00039">
    <property type="entry name" value="HTHLYSR"/>
</dbReference>
<dbReference type="InterPro" id="IPR000847">
    <property type="entry name" value="LysR_HTH_N"/>
</dbReference>
<evidence type="ECO:0000313" key="6">
    <source>
        <dbReference type="EMBL" id="OIS92066.1"/>
    </source>
</evidence>
<accession>A0A1J6HZK2</accession>
<evidence type="ECO:0000259" key="5">
    <source>
        <dbReference type="PROSITE" id="PS50931"/>
    </source>
</evidence>
<keyword evidence="4" id="KW-0804">Transcription</keyword>
<dbReference type="RefSeq" id="WP_071632969.1">
    <property type="nucleotide sequence ID" value="NZ_MOEC01000020.1"/>
</dbReference>
<evidence type="ECO:0000313" key="7">
    <source>
        <dbReference type="Proteomes" id="UP000182985"/>
    </source>
</evidence>
<dbReference type="GO" id="GO:0043565">
    <property type="term" value="F:sequence-specific DNA binding"/>
    <property type="evidence" value="ECO:0007669"/>
    <property type="project" value="TreeGrafter"/>
</dbReference>
<comment type="similarity">
    <text evidence="1">Belongs to the LysR transcriptional regulatory family.</text>
</comment>